<proteinExistence type="inferred from homology"/>
<dbReference type="Proteomes" id="UP001620645">
    <property type="component" value="Unassembled WGS sequence"/>
</dbReference>
<dbReference type="AlphaFoldDB" id="A0ABD2J6E6"/>
<evidence type="ECO:0000313" key="5">
    <source>
        <dbReference type="Proteomes" id="UP001620645"/>
    </source>
</evidence>
<evidence type="ECO:0000256" key="3">
    <source>
        <dbReference type="ARBA" id="ARBA00022833"/>
    </source>
</evidence>
<dbReference type="PANTHER" id="PTHR12857">
    <property type="entry name" value="CXXC MOTIF CONTAINING ZINC BINDING PROTEIN"/>
    <property type="match status" value="1"/>
</dbReference>
<protein>
    <submittedName>
        <fullName evidence="4">Uncharacterized protein</fullName>
    </submittedName>
</protein>
<sequence>MPVFALQMRANLVGVTDLRPSDYDDHRWYLKLKCSACGESYPSEQYATTRETHTLTKGKGICHISAKCSFCGRINSLEILIDSYASYSADKNRLFQTLVKFECRGIEPTSFDPRIGWICVGTESGSIFDEIDLNELEWADYDEKNSSAVEINDISFRFVRV</sequence>
<evidence type="ECO:0000256" key="1">
    <source>
        <dbReference type="ARBA" id="ARBA00007818"/>
    </source>
</evidence>
<name>A0ABD2J6E6_HETSC</name>
<keyword evidence="2" id="KW-0479">Metal-binding</keyword>
<dbReference type="PANTHER" id="PTHR12857:SF0">
    <property type="entry name" value="CXXC MOTIF CONTAINING ZINC BINDING PROTEIN"/>
    <property type="match status" value="1"/>
</dbReference>
<keyword evidence="3" id="KW-0862">Zinc</keyword>
<dbReference type="Pfam" id="PF05907">
    <property type="entry name" value="CXXC_Zn-b_euk"/>
    <property type="match status" value="1"/>
</dbReference>
<gene>
    <name evidence="4" type="ORF">niasHS_010815</name>
</gene>
<reference evidence="4 5" key="1">
    <citation type="submission" date="2024-10" db="EMBL/GenBank/DDBJ databases">
        <authorList>
            <person name="Kim D."/>
        </authorList>
    </citation>
    <scope>NUCLEOTIDE SEQUENCE [LARGE SCALE GENOMIC DNA]</scope>
    <source>
        <strain evidence="4">Taebaek</strain>
    </source>
</reference>
<dbReference type="SUPFAM" id="SSF141678">
    <property type="entry name" value="MAL13P1.257-like"/>
    <property type="match status" value="1"/>
</dbReference>
<dbReference type="EMBL" id="JBICCN010000254">
    <property type="protein sequence ID" value="KAL3083013.1"/>
    <property type="molecule type" value="Genomic_DNA"/>
</dbReference>
<keyword evidence="5" id="KW-1185">Reference proteome</keyword>
<comment type="similarity">
    <text evidence="1">Belongs to the UPF0587 family.</text>
</comment>
<dbReference type="InterPro" id="IPR008584">
    <property type="entry name" value="CXXC_Zn-binding_euk"/>
</dbReference>
<evidence type="ECO:0000256" key="2">
    <source>
        <dbReference type="ARBA" id="ARBA00022723"/>
    </source>
</evidence>
<organism evidence="4 5">
    <name type="scientific">Heterodera schachtii</name>
    <name type="common">Sugarbeet cyst nematode worm</name>
    <name type="synonym">Tylenchus schachtii</name>
    <dbReference type="NCBI Taxonomy" id="97005"/>
    <lineage>
        <taxon>Eukaryota</taxon>
        <taxon>Metazoa</taxon>
        <taxon>Ecdysozoa</taxon>
        <taxon>Nematoda</taxon>
        <taxon>Chromadorea</taxon>
        <taxon>Rhabditida</taxon>
        <taxon>Tylenchina</taxon>
        <taxon>Tylenchomorpha</taxon>
        <taxon>Tylenchoidea</taxon>
        <taxon>Heteroderidae</taxon>
        <taxon>Heteroderinae</taxon>
        <taxon>Heterodera</taxon>
    </lineage>
</organism>
<dbReference type="GO" id="GO:0046872">
    <property type="term" value="F:metal ion binding"/>
    <property type="evidence" value="ECO:0007669"/>
    <property type="project" value="UniProtKB-KW"/>
</dbReference>
<evidence type="ECO:0000313" key="4">
    <source>
        <dbReference type="EMBL" id="KAL3083013.1"/>
    </source>
</evidence>
<comment type="caution">
    <text evidence="4">The sequence shown here is derived from an EMBL/GenBank/DDBJ whole genome shotgun (WGS) entry which is preliminary data.</text>
</comment>
<accession>A0ABD2J6E6</accession>